<dbReference type="EMBL" id="HBIO01009194">
    <property type="protein sequence ID" value="CAE0462216.1"/>
    <property type="molecule type" value="Transcribed_RNA"/>
</dbReference>
<reference evidence="2" key="1">
    <citation type="submission" date="2021-01" db="EMBL/GenBank/DDBJ databases">
        <authorList>
            <person name="Corre E."/>
            <person name="Pelletier E."/>
            <person name="Niang G."/>
            <person name="Scheremetjew M."/>
            <person name="Finn R."/>
            <person name="Kale V."/>
            <person name="Holt S."/>
            <person name="Cochrane G."/>
            <person name="Meng A."/>
            <person name="Brown T."/>
            <person name="Cohen L."/>
        </authorList>
    </citation>
    <scope>NUCLEOTIDE SEQUENCE</scope>
    <source>
        <strain evidence="2">MM31A-1</strain>
    </source>
</reference>
<dbReference type="InterPro" id="IPR036871">
    <property type="entry name" value="PX_dom_sf"/>
</dbReference>
<evidence type="ECO:0000313" key="2">
    <source>
        <dbReference type="EMBL" id="CAE0462216.1"/>
    </source>
</evidence>
<organism evidence="2">
    <name type="scientific">Chaetoceros debilis</name>
    <dbReference type="NCBI Taxonomy" id="122233"/>
    <lineage>
        <taxon>Eukaryota</taxon>
        <taxon>Sar</taxon>
        <taxon>Stramenopiles</taxon>
        <taxon>Ochrophyta</taxon>
        <taxon>Bacillariophyta</taxon>
        <taxon>Coscinodiscophyceae</taxon>
        <taxon>Chaetocerotophycidae</taxon>
        <taxon>Chaetocerotales</taxon>
        <taxon>Chaetocerotaceae</taxon>
        <taxon>Chaetoceros</taxon>
    </lineage>
</organism>
<name>A0A7S3Q170_9STRA</name>
<gene>
    <name evidence="2" type="ORF">CDEB00056_LOCUS7057</name>
</gene>
<evidence type="ECO:0000256" key="1">
    <source>
        <dbReference type="SAM" id="MobiDB-lite"/>
    </source>
</evidence>
<dbReference type="CDD" id="cd06093">
    <property type="entry name" value="PX_domain"/>
    <property type="match status" value="1"/>
</dbReference>
<dbReference type="GO" id="GO:0035091">
    <property type="term" value="F:phosphatidylinositol binding"/>
    <property type="evidence" value="ECO:0007669"/>
    <property type="project" value="InterPro"/>
</dbReference>
<feature type="compositionally biased region" description="Basic and acidic residues" evidence="1">
    <location>
        <begin position="663"/>
        <end position="677"/>
    </location>
</feature>
<feature type="region of interest" description="Disordered" evidence="1">
    <location>
        <begin position="642"/>
        <end position="685"/>
    </location>
</feature>
<sequence>MAEKMQNAEFGRNTTENLEYVPHRGSLCKVKQLTKKVEKNSSPAVEVNSLESSIDLYAITIQVTRDDGMCVDMRTTAGTGTHELHFKSEQYSFMENLFSILDTESTGIVNKVTLQEFVMLRCPVFKRRDYDILQYQKNRDNCKTADNCLYGTVPHSRDGDIDCTDSEFLSFELVWKAVISCALETDSSIDYRSDTTDTIGIEAWMIFCRFISLAQYLDAKRRFSGRHLQTLQNRQISGTDLEEEDQEQELIIVDLPPLEKPTPLDVYALLDYEYATRGKGGIPLPELDLDHSYISLHDESKKLRLKETAFNGIARQVQITARPVVEVSVFGNEHDINKATGNYLSVNELEFIIRFAPSNEDMSNCENVVIVRRSFKDLEWLHHTFESHKNLGGTLCGRILPPFPSKIVPTSSSVDDSGYGTGSSLGSIANSSNRTAVAVASAGVGMVSSAAKTAKTLFWGGLSSSKNISTPVVSVVKKAIKSRGLGPSSLSTTSKVVPTTLTIAYSKQNSFLKKSTNTAGSKAKQLERYLNYFLGHPALSSSFPLNLILKASQSGLEAARKILDDQSQKSSSISVYLEKSSPERDVVSSYYSLLQYLPTPTQTTNLEWVRTAAQAALVLKVHGLLETAGYQSSSTTLQHASLPQFSSPKAGGSRDSNESINDGDGRDVTRGSDDNNRLENVGRTSSRAKFDDDKYECDGFDILPENIPISERSALCAGSSFAGNKDCTDEHLKPPLTPINVREKADRDLYGVSDKCTSLGDIEVERDIERLRDLLQKVDKGFAMSYKALGTIGEKRHARAQLQINILRGVDSWEGMRGKILAQRSLLNGVNCLEEASRHSDGCYVIFSEDMLWNASLARSAVTASNEVCHAVEAAKTASRAKRTADSAVLNATQLETYKAETPDTTKALAERGSKLQMQALHAAVVEHEAQSAKKRSVISLANDMKCWNSHRKSKLLQACINDVRSQKLASQQSLIAWRELKGGLLETRRSMKSKVVLHNAPPMGTNITGGFGSQYDDIDSCCGGFDTNFERESRYQDEEQNCEQNQISRWEVPTQTQKHNNIEKNQHHNRKKICGADCHINPETLETTKRSSPSTQTTVLNDFIGDVQQDYFTPTPSENDDILHADKCHSECDYADAQDSSSDHFEDADSNRVTACTSPSKSNFVTALSNDFEVQQKPLDGGTESDIDDRSSCNLFDHTNAMSAPMSTMQQHCIPSNALLDDIECDRQEIERGIESDNDGMADSMQSLVDSLLQWGGNWDEDDMDINLLPQGMAASLAMEERAVLDLQ</sequence>
<dbReference type="SUPFAM" id="SSF64268">
    <property type="entry name" value="PX domain"/>
    <property type="match status" value="1"/>
</dbReference>
<dbReference type="Gene3D" id="3.30.1520.10">
    <property type="entry name" value="Phox-like domain"/>
    <property type="match status" value="1"/>
</dbReference>
<protein>
    <submittedName>
        <fullName evidence="2">Uncharacterized protein</fullName>
    </submittedName>
</protein>
<accession>A0A7S3Q170</accession>
<proteinExistence type="predicted"/>